<accession>A0A8J4WBS2</accession>
<keyword evidence="2" id="KW-0813">Transport</keyword>
<dbReference type="InterPro" id="IPR017871">
    <property type="entry name" value="ABC_transporter-like_CS"/>
</dbReference>
<keyword evidence="6" id="KW-0067">ATP-binding</keyword>
<evidence type="ECO:0000256" key="3">
    <source>
        <dbReference type="ARBA" id="ARBA00022475"/>
    </source>
</evidence>
<feature type="transmembrane region" description="Helical" evidence="11">
    <location>
        <begin position="33"/>
        <end position="52"/>
    </location>
</feature>
<dbReference type="Proteomes" id="UP000702964">
    <property type="component" value="Unassembled WGS sequence"/>
</dbReference>
<dbReference type="CDD" id="cd18541">
    <property type="entry name" value="ABC_6TM_TmrB_like"/>
    <property type="match status" value="1"/>
</dbReference>
<feature type="transmembrane region" description="Helical" evidence="11">
    <location>
        <begin position="134"/>
        <end position="152"/>
    </location>
</feature>
<evidence type="ECO:0000256" key="8">
    <source>
        <dbReference type="ARBA" id="ARBA00023136"/>
    </source>
</evidence>
<dbReference type="Gene3D" id="3.40.50.300">
    <property type="entry name" value="P-loop containing nucleotide triphosphate hydrolases"/>
    <property type="match status" value="2"/>
</dbReference>
<reference evidence="14" key="2">
    <citation type="submission" date="2020-02" db="EMBL/GenBank/DDBJ databases">
        <authorList>
            <person name="Studholme D.J."/>
        </authorList>
    </citation>
    <scope>NUCLEOTIDE SEQUENCE</scope>
    <source>
        <strain evidence="14">00238/432</strain>
    </source>
</reference>
<feature type="transmembrane region" description="Helical" evidence="11">
    <location>
        <begin position="711"/>
        <end position="733"/>
    </location>
</feature>
<evidence type="ECO:0000256" key="9">
    <source>
        <dbReference type="ARBA" id="ARBA00024363"/>
    </source>
</evidence>
<comment type="similarity">
    <text evidence="9">Belongs to the ABC transporter superfamily. ABCB family. Heavy Metal importer (TC 3.A.1.210) subfamily.</text>
</comment>
<dbReference type="AlphaFoldDB" id="A0A8J4WBS2"/>
<dbReference type="InterPro" id="IPR003593">
    <property type="entry name" value="AAA+_ATPase"/>
</dbReference>
<comment type="subcellular location">
    <subcellularLocation>
        <location evidence="1">Cell membrane</location>
        <topology evidence="1">Multi-pass membrane protein</topology>
    </subcellularLocation>
</comment>
<evidence type="ECO:0000256" key="6">
    <source>
        <dbReference type="ARBA" id="ARBA00022840"/>
    </source>
</evidence>
<dbReference type="GO" id="GO:0005524">
    <property type="term" value="F:ATP binding"/>
    <property type="evidence" value="ECO:0007669"/>
    <property type="project" value="UniProtKB-KW"/>
</dbReference>
<feature type="domain" description="ABC transmembrane type-1" evidence="13">
    <location>
        <begin position="1"/>
        <end position="277"/>
    </location>
</feature>
<dbReference type="InterPro" id="IPR027417">
    <property type="entry name" value="P-loop_NTPase"/>
</dbReference>
<keyword evidence="7 11" id="KW-1133">Transmembrane helix</keyword>
<dbReference type="GO" id="GO:0005886">
    <property type="term" value="C:plasma membrane"/>
    <property type="evidence" value="ECO:0007669"/>
    <property type="project" value="UniProtKB-SubCell"/>
</dbReference>
<feature type="transmembrane region" description="Helical" evidence="11">
    <location>
        <begin position="637"/>
        <end position="654"/>
    </location>
</feature>
<dbReference type="Pfam" id="PF00005">
    <property type="entry name" value="ABC_tran"/>
    <property type="match status" value="2"/>
</dbReference>
<dbReference type="FunFam" id="3.40.50.300:FF:000221">
    <property type="entry name" value="Multidrug ABC transporter ATP-binding protein"/>
    <property type="match status" value="1"/>
</dbReference>
<dbReference type="Pfam" id="PF00664">
    <property type="entry name" value="ABC_membrane"/>
    <property type="match status" value="2"/>
</dbReference>
<name>A0A8J4WBS2_9STRA</name>
<reference evidence="14" key="1">
    <citation type="journal article" date="2015" name="Genom Data">
        <title>Draft genome sequences of Phytophthora kernoviae and Phytophthora ramorum lineage EU2 from Scotland.</title>
        <authorList>
            <person name="Sambles C."/>
            <person name="Schlenzig A."/>
            <person name="O'Neill P."/>
            <person name="Grant M."/>
            <person name="Studholme D.J."/>
        </authorList>
    </citation>
    <scope>NUCLEOTIDE SEQUENCE</scope>
    <source>
        <strain evidence="14">00238/432</strain>
    </source>
</reference>
<dbReference type="PROSITE" id="PS00211">
    <property type="entry name" value="ABC_TRANSPORTER_1"/>
    <property type="match status" value="2"/>
</dbReference>
<keyword evidence="3" id="KW-1003">Cell membrane</keyword>
<dbReference type="InterPro" id="IPR039421">
    <property type="entry name" value="Type_1_exporter"/>
</dbReference>
<evidence type="ECO:0000256" key="10">
    <source>
        <dbReference type="SAM" id="MobiDB-lite"/>
    </source>
</evidence>
<dbReference type="InterPro" id="IPR003439">
    <property type="entry name" value="ABC_transporter-like_ATP-bd"/>
</dbReference>
<keyword evidence="4 11" id="KW-0812">Transmembrane</keyword>
<sequence length="1181" mass="131323">MVGIIELLPPRLLGNAIDEIVRGSITGASLTRYILLILGSVIIIYLTTYIWMHKLFGGANLVERLLRSRFMDHLLRMTPPFFEKNRTGDLMARATNDLRSIATTAGFGMLTLTDSTAFLATVLFAMGFLVSWKLTLAAILPLPFIAIAMMIYGKAVHQRYTLAQDAFGDMNDQVLESIAGIRVVRAYVQERLDEKRFADVTEDVYRKNLAVAKMDALFEPTIRLFVGLSYVIALAYGIYLVFHNEITLGDLVSFNMYLGMMIWPMFAIGELINLMQRGSASLDRVNETLSVEPAVKDVEQPAHITNPEEIAMQDVTFRYPSSTIDNLSHVSFSLRRGQTLGIVGRTGSGKSTLLKQLLHEYPAGSGKLSISGHPIQDIAKDDLHSWIGYVPQEQVLFSKSVRQNIQFGKPGADDGVIMEAIRTAAFDGDLGTLSDGLDTLVGEKGIALSGGQKQRVSLARAFIADPDILILDDALSAVDARTEAKIIENIRNKRSNKTTLISTHRLSAIEHADRIIVLEHGKITEEGTHQELLAMNGWYREQYERQQLAGPFIAKSMIDNHLLAIEQPFYETTASSEAAVYNGKDYKREGRAPDGDRTYADGTLTVTRAGEVTGQYAAVPLSAGELFAFYKPEMPSIYQLIVYYMIFLVISVIMEFGKTYWLQSSANKVIQRLRNDVYAHIQRLPVHFFDNLPAGKVVSRVTNDTEAVKDLFVAVLSNFFSGIITITGVYVALFLLDFRLGLISLFVVPMLVLWIVLYRKIATRYNTIIRSRLSEINAIINESIQGMSIIRVFRHQKQTKQEFEDLNDDYMKHQNKMLNLNAFTSHNLVNVLRNMAFAVVLWYFGSSVLDGTSIISLGVLYAFVDVLGRLFQPITGMVNQLANLDSSLVSAGRVFELMDEKGEPVTDGSMPRYKGNVVFDDVSFAYKKDYVLNNISFKASQGQTVALVGHTGSGKSSIINLLFRFYDPQKGKITIDGQNVKDLPKQWIRKHMGIVLQDPYLFTGTVASNVSLGDEQITRAQIEQALRDVGAERILAHLPQGFDEPVIEKGSTLSAGQRQLISFARALAFDPAILILDEATANIDTETEALIQNALEVLKKGRTTFIIAHRLSTIRSADQILVLHRGRIVEQGAHDELMELKGRYYQMYQLQQGAQSAPDTSGNNPLGEAIRTTSSFAGGGV</sequence>
<feature type="compositionally biased region" description="Polar residues" evidence="10">
    <location>
        <begin position="1171"/>
        <end position="1181"/>
    </location>
</feature>
<dbReference type="PANTHER" id="PTHR43394:SF1">
    <property type="entry name" value="ATP-BINDING CASSETTE SUB-FAMILY B MEMBER 10, MITOCHONDRIAL"/>
    <property type="match status" value="1"/>
</dbReference>
<protein>
    <submittedName>
        <fullName evidence="14">Uncharacterized protein</fullName>
    </submittedName>
</protein>
<feature type="domain" description="ABC transmembrane type-1" evidence="13">
    <location>
        <begin position="628"/>
        <end position="886"/>
    </location>
</feature>
<feature type="domain" description="ABC transporter" evidence="12">
    <location>
        <begin position="917"/>
        <end position="1150"/>
    </location>
</feature>
<keyword evidence="8 11" id="KW-0472">Membrane</keyword>
<dbReference type="GO" id="GO:0016887">
    <property type="term" value="F:ATP hydrolysis activity"/>
    <property type="evidence" value="ECO:0007669"/>
    <property type="project" value="InterPro"/>
</dbReference>
<dbReference type="GO" id="GO:0015421">
    <property type="term" value="F:ABC-type oligopeptide transporter activity"/>
    <property type="evidence" value="ECO:0007669"/>
    <property type="project" value="TreeGrafter"/>
</dbReference>
<evidence type="ECO:0000256" key="7">
    <source>
        <dbReference type="ARBA" id="ARBA00022989"/>
    </source>
</evidence>
<feature type="domain" description="ABC transporter" evidence="12">
    <location>
        <begin position="310"/>
        <end position="545"/>
    </location>
</feature>
<organism evidence="14 15">
    <name type="scientific">Phytophthora kernoviae 00238/432</name>
    <dbReference type="NCBI Taxonomy" id="1284355"/>
    <lineage>
        <taxon>Eukaryota</taxon>
        <taxon>Sar</taxon>
        <taxon>Stramenopiles</taxon>
        <taxon>Oomycota</taxon>
        <taxon>Peronosporomycetes</taxon>
        <taxon>Peronosporales</taxon>
        <taxon>Peronosporaceae</taxon>
        <taxon>Phytophthora</taxon>
    </lineage>
</organism>
<evidence type="ECO:0000259" key="13">
    <source>
        <dbReference type="PROSITE" id="PS50929"/>
    </source>
</evidence>
<feature type="transmembrane region" description="Helical" evidence="11">
    <location>
        <begin position="740"/>
        <end position="757"/>
    </location>
</feature>
<dbReference type="PROSITE" id="PS50893">
    <property type="entry name" value="ABC_TRANSPORTER_2"/>
    <property type="match status" value="2"/>
</dbReference>
<dbReference type="CDD" id="cd18544">
    <property type="entry name" value="ABC_6TM_TmrA_like"/>
    <property type="match status" value="1"/>
</dbReference>
<feature type="compositionally biased region" description="Polar residues" evidence="10">
    <location>
        <begin position="1155"/>
        <end position="1164"/>
    </location>
</feature>
<comment type="caution">
    <text evidence="14">The sequence shown here is derived from an EMBL/GenBank/DDBJ whole genome shotgun (WGS) entry which is preliminary data.</text>
</comment>
<feature type="transmembrane region" description="Helical" evidence="11">
    <location>
        <begin position="222"/>
        <end position="242"/>
    </location>
</feature>
<evidence type="ECO:0000313" key="15">
    <source>
        <dbReference type="Proteomes" id="UP000702964"/>
    </source>
</evidence>
<dbReference type="InterPro" id="IPR011527">
    <property type="entry name" value="ABC1_TM_dom"/>
</dbReference>
<dbReference type="SUPFAM" id="SSF52540">
    <property type="entry name" value="P-loop containing nucleoside triphosphate hydrolases"/>
    <property type="match status" value="2"/>
</dbReference>
<dbReference type="PANTHER" id="PTHR43394">
    <property type="entry name" value="ATP-DEPENDENT PERMEASE MDL1, MITOCHONDRIAL"/>
    <property type="match status" value="1"/>
</dbReference>
<gene>
    <name evidence="14" type="ORF">G195_000677</name>
</gene>
<dbReference type="EMBL" id="AOFI03000003">
    <property type="protein sequence ID" value="KAF4325700.1"/>
    <property type="molecule type" value="Genomic_DNA"/>
</dbReference>
<feature type="transmembrane region" description="Helical" evidence="11">
    <location>
        <begin position="840"/>
        <end position="864"/>
    </location>
</feature>
<feature type="transmembrane region" description="Helical" evidence="11">
    <location>
        <begin position="254"/>
        <end position="274"/>
    </location>
</feature>
<dbReference type="SUPFAM" id="SSF90123">
    <property type="entry name" value="ABC transporter transmembrane region"/>
    <property type="match status" value="2"/>
</dbReference>
<evidence type="ECO:0000259" key="12">
    <source>
        <dbReference type="PROSITE" id="PS50893"/>
    </source>
</evidence>
<evidence type="ECO:0000256" key="4">
    <source>
        <dbReference type="ARBA" id="ARBA00022692"/>
    </source>
</evidence>
<evidence type="ECO:0000256" key="2">
    <source>
        <dbReference type="ARBA" id="ARBA00022448"/>
    </source>
</evidence>
<dbReference type="CDD" id="cd03254">
    <property type="entry name" value="ABCC_Glucan_exporter_like"/>
    <property type="match status" value="1"/>
</dbReference>
<dbReference type="Gene3D" id="1.20.1560.10">
    <property type="entry name" value="ABC transporter type 1, transmembrane domain"/>
    <property type="match status" value="2"/>
</dbReference>
<feature type="transmembrane region" description="Helical" evidence="11">
    <location>
        <begin position="101"/>
        <end position="128"/>
    </location>
</feature>
<dbReference type="FunFam" id="1.20.1560.10:FF:000011">
    <property type="entry name" value="Multidrug ABC transporter ATP-binding protein"/>
    <property type="match status" value="1"/>
</dbReference>
<evidence type="ECO:0000256" key="1">
    <source>
        <dbReference type="ARBA" id="ARBA00004651"/>
    </source>
</evidence>
<feature type="region of interest" description="Disordered" evidence="10">
    <location>
        <begin position="1155"/>
        <end position="1181"/>
    </location>
</feature>
<evidence type="ECO:0000256" key="5">
    <source>
        <dbReference type="ARBA" id="ARBA00022741"/>
    </source>
</evidence>
<evidence type="ECO:0000313" key="14">
    <source>
        <dbReference type="EMBL" id="KAF4325700.1"/>
    </source>
</evidence>
<dbReference type="InterPro" id="IPR036640">
    <property type="entry name" value="ABC1_TM_sf"/>
</dbReference>
<evidence type="ECO:0000256" key="11">
    <source>
        <dbReference type="SAM" id="Phobius"/>
    </source>
</evidence>
<proteinExistence type="inferred from homology"/>
<dbReference type="FunFam" id="3.40.50.300:FF:000287">
    <property type="entry name" value="Multidrug ABC transporter ATP-binding protein"/>
    <property type="match status" value="1"/>
</dbReference>
<dbReference type="SMART" id="SM00382">
    <property type="entry name" value="AAA"/>
    <property type="match status" value="2"/>
</dbReference>
<dbReference type="PROSITE" id="PS50929">
    <property type="entry name" value="ABC_TM1F"/>
    <property type="match status" value="2"/>
</dbReference>
<keyword evidence="5" id="KW-0547">Nucleotide-binding</keyword>